<keyword evidence="13" id="KW-1185">Reference proteome</keyword>
<accession>A0A1E3GYL6</accession>
<dbReference type="GO" id="GO:0016463">
    <property type="term" value="F:P-type zinc transporter activity"/>
    <property type="evidence" value="ECO:0007669"/>
    <property type="project" value="UniProtKB-EC"/>
</dbReference>
<dbReference type="PRINTS" id="PR00119">
    <property type="entry name" value="CATATPASE"/>
</dbReference>
<dbReference type="PANTHER" id="PTHR48085:SF5">
    <property type="entry name" value="CADMIUM_ZINC-TRANSPORTING ATPASE HMA4-RELATED"/>
    <property type="match status" value="1"/>
</dbReference>
<dbReference type="Proteomes" id="UP000094622">
    <property type="component" value="Unassembled WGS sequence"/>
</dbReference>
<dbReference type="SFLD" id="SFLDS00003">
    <property type="entry name" value="Haloacid_Dehalogenase"/>
    <property type="match status" value="1"/>
</dbReference>
<evidence type="ECO:0000313" key="12">
    <source>
        <dbReference type="EMBL" id="ODN69158.1"/>
    </source>
</evidence>
<keyword evidence="7 10" id="KW-0472">Membrane</keyword>
<dbReference type="SUPFAM" id="SSF56784">
    <property type="entry name" value="HAD-like"/>
    <property type="match status" value="1"/>
</dbReference>
<dbReference type="NCBIfam" id="TIGR01525">
    <property type="entry name" value="ATPase-IB_hvy"/>
    <property type="match status" value="1"/>
</dbReference>
<proteinExistence type="inferred from homology"/>
<feature type="transmembrane region" description="Helical" evidence="10">
    <location>
        <begin position="68"/>
        <end position="91"/>
    </location>
</feature>
<name>A0A1E3GYL6_9HYPH</name>
<dbReference type="InterPro" id="IPR008250">
    <property type="entry name" value="ATPase_P-typ_transduc_dom_A_sf"/>
</dbReference>
<dbReference type="SFLD" id="SFLDF00027">
    <property type="entry name" value="p-type_atpase"/>
    <property type="match status" value="1"/>
</dbReference>
<evidence type="ECO:0000313" key="13">
    <source>
        <dbReference type="Proteomes" id="UP000094622"/>
    </source>
</evidence>
<keyword evidence="3 10" id="KW-0812">Transmembrane</keyword>
<dbReference type="Gene3D" id="3.40.1110.10">
    <property type="entry name" value="Calcium-transporting ATPase, cytoplasmic domain N"/>
    <property type="match status" value="1"/>
</dbReference>
<keyword evidence="5" id="KW-1278">Translocase</keyword>
<dbReference type="Pfam" id="PF00702">
    <property type="entry name" value="Hydrolase"/>
    <property type="match status" value="1"/>
</dbReference>
<dbReference type="SUPFAM" id="SSF81653">
    <property type="entry name" value="Calcium ATPase, transduction domain A"/>
    <property type="match status" value="1"/>
</dbReference>
<feature type="transmembrane region" description="Helical" evidence="10">
    <location>
        <begin position="97"/>
        <end position="115"/>
    </location>
</feature>
<keyword evidence="6 10" id="KW-1133">Transmembrane helix</keyword>
<dbReference type="InterPro" id="IPR023214">
    <property type="entry name" value="HAD_sf"/>
</dbReference>
<comment type="catalytic activity">
    <reaction evidence="9">
        <text>Zn(2+)(in) + ATP + H2O = Zn(2+)(out) + ADP + phosphate + H(+)</text>
        <dbReference type="Rhea" id="RHEA:20621"/>
        <dbReference type="ChEBI" id="CHEBI:15377"/>
        <dbReference type="ChEBI" id="CHEBI:15378"/>
        <dbReference type="ChEBI" id="CHEBI:29105"/>
        <dbReference type="ChEBI" id="CHEBI:30616"/>
        <dbReference type="ChEBI" id="CHEBI:43474"/>
        <dbReference type="ChEBI" id="CHEBI:456216"/>
        <dbReference type="EC" id="7.2.2.12"/>
    </reaction>
</comment>
<evidence type="ECO:0000256" key="2">
    <source>
        <dbReference type="ARBA" id="ARBA00006024"/>
    </source>
</evidence>
<evidence type="ECO:0000256" key="8">
    <source>
        <dbReference type="ARBA" id="ARBA00039097"/>
    </source>
</evidence>
<dbReference type="InterPro" id="IPR036412">
    <property type="entry name" value="HAD-like_sf"/>
</dbReference>
<organism evidence="12 13">
    <name type="scientific">Methylobrevis pamukkalensis</name>
    <dbReference type="NCBI Taxonomy" id="1439726"/>
    <lineage>
        <taxon>Bacteria</taxon>
        <taxon>Pseudomonadati</taxon>
        <taxon>Pseudomonadota</taxon>
        <taxon>Alphaproteobacteria</taxon>
        <taxon>Hyphomicrobiales</taxon>
        <taxon>Pleomorphomonadaceae</taxon>
        <taxon>Methylobrevis</taxon>
    </lineage>
</organism>
<keyword evidence="10" id="KW-0067">ATP-binding</keyword>
<evidence type="ECO:0000256" key="4">
    <source>
        <dbReference type="ARBA" id="ARBA00022723"/>
    </source>
</evidence>
<dbReference type="GO" id="GO:0046872">
    <property type="term" value="F:metal ion binding"/>
    <property type="evidence" value="ECO:0007669"/>
    <property type="project" value="UniProtKB-KW"/>
</dbReference>
<comment type="caution">
    <text evidence="12">The sequence shown here is derived from an EMBL/GenBank/DDBJ whole genome shotgun (WGS) entry which is preliminary data.</text>
</comment>
<dbReference type="Gene3D" id="2.70.150.10">
    <property type="entry name" value="Calcium-transporting ATPase, cytoplasmic transduction domain A"/>
    <property type="match status" value="1"/>
</dbReference>
<dbReference type="NCBIfam" id="TIGR01511">
    <property type="entry name" value="ATPase-IB1_Cu"/>
    <property type="match status" value="1"/>
</dbReference>
<dbReference type="NCBIfam" id="TIGR01494">
    <property type="entry name" value="ATPase_P-type"/>
    <property type="match status" value="1"/>
</dbReference>
<dbReference type="InterPro" id="IPR051014">
    <property type="entry name" value="Cation_Transport_ATPase_IB"/>
</dbReference>
<dbReference type="AlphaFoldDB" id="A0A1E3GYL6"/>
<protein>
    <recommendedName>
        <fullName evidence="8">P-type Zn(2+) transporter</fullName>
        <ecNumber evidence="8">7.2.2.12</ecNumber>
    </recommendedName>
</protein>
<dbReference type="SFLD" id="SFLDG00002">
    <property type="entry name" value="C1.7:_P-type_atpase_like"/>
    <property type="match status" value="1"/>
</dbReference>
<evidence type="ECO:0000256" key="9">
    <source>
        <dbReference type="ARBA" id="ARBA00047308"/>
    </source>
</evidence>
<evidence type="ECO:0000256" key="1">
    <source>
        <dbReference type="ARBA" id="ARBA00004370"/>
    </source>
</evidence>
<dbReference type="EMBL" id="MCRJ01000106">
    <property type="protein sequence ID" value="ODN69158.1"/>
    <property type="molecule type" value="Genomic_DNA"/>
</dbReference>
<dbReference type="InterPro" id="IPR044492">
    <property type="entry name" value="P_typ_ATPase_HD_dom"/>
</dbReference>
<dbReference type="InterPro" id="IPR001757">
    <property type="entry name" value="P_typ_ATPase"/>
</dbReference>
<evidence type="ECO:0000256" key="6">
    <source>
        <dbReference type="ARBA" id="ARBA00022989"/>
    </source>
</evidence>
<dbReference type="InterPro" id="IPR027256">
    <property type="entry name" value="P-typ_ATPase_IB"/>
</dbReference>
<dbReference type="Gene3D" id="3.40.50.1000">
    <property type="entry name" value="HAD superfamily/HAD-like"/>
    <property type="match status" value="1"/>
</dbReference>
<dbReference type="InterPro" id="IPR023298">
    <property type="entry name" value="ATPase_P-typ_TM_dom_sf"/>
</dbReference>
<evidence type="ECO:0000256" key="5">
    <source>
        <dbReference type="ARBA" id="ARBA00022967"/>
    </source>
</evidence>
<keyword evidence="10" id="KW-1003">Cell membrane</keyword>
<sequence>MDDHGHAHGTPASGPWWQSGKGRLTIACALALVAAYGIGLALPAAAATAFTIAMLVGLVPIARRAFAAARAGTPFSIETLMTVAAAGAVVIGATEEAAAVVLLFLVGELLEGVAAGKARDSIRALTSLMPKTARIETADGATREIPAERIAVGDVVVVRPGERIAADGLVIEGAGAVDEAPVTGESVPVVKETGASVYAGTVNGDGVLKVRVTAPAADNTIARIVRLVEEAQESKAPMERFIDRFARWYTPAVVVVALLVAVLPPLLAGAEWRDWIYKGLAVLLIGCPCALVISTPAAIAASLSSGARRGLLIKGGAALESLRDITAVAFDKTGTLTAGQPRVTGVTAFTGTDDDVLALAAGLEAQSSHPLARAILAAAEARGLALPRIEGGQAIGGKGVTGQHEGRGLFFGSAREAALRTTLAADVDVRLAQSHDAGETASVLIVDGAVAGIIALRDEPRADAAAGIARLKRAGIKAVMLTGDNMRAATAVGADLGIEVRAELLPADKARIVGEMQASGVRVAKVGDGINDAPALAAADIGIAMGGGSDVALETADAAILHGRVGDVAAMIDLSRRTMRNIHQNIALALGLKGVFLVTTLIGVTGLWPAILADTGATVLVTLNALRLLSGGPKAND</sequence>
<dbReference type="Pfam" id="PF00122">
    <property type="entry name" value="E1-E2_ATPase"/>
    <property type="match status" value="1"/>
</dbReference>
<dbReference type="PANTHER" id="PTHR48085">
    <property type="entry name" value="CADMIUM/ZINC-TRANSPORTING ATPASE HMA2-RELATED"/>
    <property type="match status" value="1"/>
</dbReference>
<dbReference type="FunFam" id="2.70.150.10:FF:000002">
    <property type="entry name" value="Copper-transporting ATPase 1, putative"/>
    <property type="match status" value="1"/>
</dbReference>
<dbReference type="PROSITE" id="PS00154">
    <property type="entry name" value="ATPASE_E1_E2"/>
    <property type="match status" value="1"/>
</dbReference>
<evidence type="ECO:0000256" key="7">
    <source>
        <dbReference type="ARBA" id="ARBA00023136"/>
    </source>
</evidence>
<dbReference type="GO" id="GO:0015086">
    <property type="term" value="F:cadmium ion transmembrane transporter activity"/>
    <property type="evidence" value="ECO:0007669"/>
    <property type="project" value="TreeGrafter"/>
</dbReference>
<dbReference type="NCBIfam" id="TIGR01512">
    <property type="entry name" value="ATPase-IB2_Cd"/>
    <property type="match status" value="1"/>
</dbReference>
<gene>
    <name evidence="12" type="primary">zntA</name>
    <name evidence="12" type="ORF">A6302_03534</name>
</gene>
<feature type="domain" description="P-type ATPase A" evidence="11">
    <location>
        <begin position="128"/>
        <end position="229"/>
    </location>
</feature>
<dbReference type="GO" id="GO:0005886">
    <property type="term" value="C:plasma membrane"/>
    <property type="evidence" value="ECO:0007669"/>
    <property type="project" value="UniProtKB-SubCell"/>
</dbReference>
<evidence type="ECO:0000256" key="10">
    <source>
        <dbReference type="RuleBase" id="RU362081"/>
    </source>
</evidence>
<feature type="transmembrane region" description="Helical" evidence="10">
    <location>
        <begin position="24"/>
        <end position="56"/>
    </location>
</feature>
<feature type="transmembrane region" description="Helical" evidence="10">
    <location>
        <begin position="248"/>
        <end position="268"/>
    </location>
</feature>
<feature type="transmembrane region" description="Helical" evidence="10">
    <location>
        <begin position="280"/>
        <end position="303"/>
    </location>
</feature>
<dbReference type="InterPro" id="IPR018303">
    <property type="entry name" value="ATPase_P-typ_P_site"/>
</dbReference>
<comment type="similarity">
    <text evidence="2 10">Belongs to the cation transport ATPase (P-type) (TC 3.A.3) family. Type IB subfamily.</text>
</comment>
<keyword evidence="10" id="KW-0547">Nucleotide-binding</keyword>
<feature type="transmembrane region" description="Helical" evidence="10">
    <location>
        <begin position="586"/>
        <end position="604"/>
    </location>
</feature>
<dbReference type="SUPFAM" id="SSF81665">
    <property type="entry name" value="Calcium ATPase, transmembrane domain M"/>
    <property type="match status" value="1"/>
</dbReference>
<keyword evidence="4 10" id="KW-0479">Metal-binding</keyword>
<dbReference type="PRINTS" id="PR00941">
    <property type="entry name" value="CDATPASE"/>
</dbReference>
<evidence type="ECO:0000259" key="11">
    <source>
        <dbReference type="Pfam" id="PF00122"/>
    </source>
</evidence>
<reference evidence="12 13" key="1">
    <citation type="submission" date="2016-07" db="EMBL/GenBank/DDBJ databases">
        <title>Draft Genome Sequence of Methylobrevis pamukkalensis PK2.</title>
        <authorList>
            <person name="Vasilenko O.V."/>
            <person name="Doronina N.V."/>
            <person name="Shmareva M.N."/>
            <person name="Tarlachkov S.V."/>
            <person name="Mustakhimov I."/>
            <person name="Trotsenko Y.A."/>
        </authorList>
    </citation>
    <scope>NUCLEOTIDE SEQUENCE [LARGE SCALE GENOMIC DNA]</scope>
    <source>
        <strain evidence="12 13">PK2</strain>
    </source>
</reference>
<dbReference type="InterPro" id="IPR059000">
    <property type="entry name" value="ATPase_P-type_domA"/>
</dbReference>
<evidence type="ECO:0000256" key="3">
    <source>
        <dbReference type="ARBA" id="ARBA00022692"/>
    </source>
</evidence>
<dbReference type="EC" id="7.2.2.12" evidence="8"/>
<dbReference type="GO" id="GO:0016887">
    <property type="term" value="F:ATP hydrolysis activity"/>
    <property type="evidence" value="ECO:0007669"/>
    <property type="project" value="InterPro"/>
</dbReference>
<dbReference type="PATRIC" id="fig|1439726.3.peg.3723"/>
<dbReference type="GO" id="GO:0005524">
    <property type="term" value="F:ATP binding"/>
    <property type="evidence" value="ECO:0007669"/>
    <property type="project" value="UniProtKB-UniRule"/>
</dbReference>
<comment type="subcellular location">
    <subcellularLocation>
        <location evidence="10">Cell membrane</location>
    </subcellularLocation>
    <subcellularLocation>
        <location evidence="1">Membrane</location>
    </subcellularLocation>
</comment>
<dbReference type="InterPro" id="IPR023299">
    <property type="entry name" value="ATPase_P-typ_cyto_dom_N"/>
</dbReference>
<keyword evidence="12" id="KW-0378">Hydrolase</keyword>